<dbReference type="EMBL" id="CP018477">
    <property type="protein sequence ID" value="ASV77018.1"/>
    <property type="molecule type" value="Genomic_DNA"/>
</dbReference>
<name>A0A286RM27_9BACT</name>
<proteinExistence type="predicted"/>
<dbReference type="KEGG" id="ttf:THTE_4417"/>
<dbReference type="Proteomes" id="UP000215086">
    <property type="component" value="Chromosome"/>
</dbReference>
<evidence type="ECO:0000313" key="1">
    <source>
        <dbReference type="EMBL" id="ASV77018.1"/>
    </source>
</evidence>
<sequence length="51" mass="5677">MQLALAIGLLATVRALIASGRVIQSAISATSWQRRLLPMRLQVVYSLHRDM</sequence>
<reference evidence="1 2" key="1">
    <citation type="journal article" name="Front. Microbiol.">
        <title>Sugar Metabolism of the First Thermophilic Planctomycete Thermogutta terrifontis: Comparative Genomic and Transcriptomic Approaches.</title>
        <authorList>
            <person name="Elcheninov A.G."/>
            <person name="Menzel P."/>
            <person name="Gudbergsdottir S.R."/>
            <person name="Slesarev A.I."/>
            <person name="Kadnikov V.V."/>
            <person name="Krogh A."/>
            <person name="Bonch-Osmolovskaya E.A."/>
            <person name="Peng X."/>
            <person name="Kublanov I.V."/>
        </authorList>
    </citation>
    <scope>NUCLEOTIDE SEQUENCE [LARGE SCALE GENOMIC DNA]</scope>
    <source>
        <strain evidence="1 2">R1</strain>
    </source>
</reference>
<keyword evidence="2" id="KW-1185">Reference proteome</keyword>
<organism evidence="1 2">
    <name type="scientific">Thermogutta terrifontis</name>
    <dbReference type="NCBI Taxonomy" id="1331910"/>
    <lineage>
        <taxon>Bacteria</taxon>
        <taxon>Pseudomonadati</taxon>
        <taxon>Planctomycetota</taxon>
        <taxon>Planctomycetia</taxon>
        <taxon>Pirellulales</taxon>
        <taxon>Thermoguttaceae</taxon>
        <taxon>Thermogutta</taxon>
    </lineage>
</organism>
<gene>
    <name evidence="1" type="ORF">THTE_4417</name>
</gene>
<evidence type="ECO:0000313" key="2">
    <source>
        <dbReference type="Proteomes" id="UP000215086"/>
    </source>
</evidence>
<accession>A0A286RM27</accession>
<protein>
    <submittedName>
        <fullName evidence="1">Uncharacterized protein</fullName>
    </submittedName>
</protein>
<dbReference type="AlphaFoldDB" id="A0A286RM27"/>